<dbReference type="Proteomes" id="UP001190700">
    <property type="component" value="Unassembled WGS sequence"/>
</dbReference>
<dbReference type="SUPFAM" id="SSF51735">
    <property type="entry name" value="NAD(P)-binding Rossmann-fold domains"/>
    <property type="match status" value="1"/>
</dbReference>
<name>A0AAE0FQR8_9CHLO</name>
<feature type="signal peptide" evidence="4">
    <location>
        <begin position="1"/>
        <end position="23"/>
    </location>
</feature>
<evidence type="ECO:0000313" key="5">
    <source>
        <dbReference type="EMBL" id="KAK3263451.1"/>
    </source>
</evidence>
<dbReference type="EMBL" id="LGRX02015441">
    <property type="protein sequence ID" value="KAK3263451.1"/>
    <property type="molecule type" value="Genomic_DNA"/>
</dbReference>
<keyword evidence="6" id="KW-1185">Reference proteome</keyword>
<comment type="similarity">
    <text evidence="1">Belongs to the short-chain dehydrogenases/reductases (SDR) family.</text>
</comment>
<protein>
    <recommendedName>
        <fullName evidence="7">Protochlorophyllide reductase</fullName>
    </recommendedName>
</protein>
<feature type="region of interest" description="Disordered" evidence="3">
    <location>
        <begin position="214"/>
        <end position="234"/>
    </location>
</feature>
<evidence type="ECO:0000256" key="2">
    <source>
        <dbReference type="ARBA" id="ARBA00023002"/>
    </source>
</evidence>
<evidence type="ECO:0000256" key="1">
    <source>
        <dbReference type="ARBA" id="ARBA00006484"/>
    </source>
</evidence>
<dbReference type="PANTHER" id="PTHR24320:SF148">
    <property type="entry name" value="NAD(P)-BINDING ROSSMANN-FOLD SUPERFAMILY PROTEIN"/>
    <property type="match status" value="1"/>
</dbReference>
<comment type="caution">
    <text evidence="5">The sequence shown here is derived from an EMBL/GenBank/DDBJ whole genome shotgun (WGS) entry which is preliminary data.</text>
</comment>
<keyword evidence="4" id="KW-0732">Signal</keyword>
<proteinExistence type="inferred from homology"/>
<accession>A0AAE0FQR8</accession>
<dbReference type="InterPro" id="IPR036291">
    <property type="entry name" value="NAD(P)-bd_dom_sf"/>
</dbReference>
<sequence length="234" mass="23725">MVAGASAPASFVLAGVFPVAARAEHGPDVAIGSAVDSVLGAPPVAVVTGACGGIGGEVAYGLIEEGFEVVCACRTVAQSQATAKRLGSGAIALEVPCDLADLRSVKAYAEALLERGSQQDPERGSVEVLILAAGVIGPSLSVGRTAQGHELNFGVNHLGHFQLVRSLLPALRASEGVPGSSSGARVISVSSTAALDVPNPFRCVCEYRKAACHRSENDNPKASRNSLTSLPAET</sequence>
<dbReference type="AlphaFoldDB" id="A0AAE0FQR8"/>
<gene>
    <name evidence="5" type="ORF">CYMTET_27744</name>
</gene>
<dbReference type="Gene3D" id="3.40.50.720">
    <property type="entry name" value="NAD(P)-binding Rossmann-like Domain"/>
    <property type="match status" value="1"/>
</dbReference>
<dbReference type="Pfam" id="PF00106">
    <property type="entry name" value="adh_short"/>
    <property type="match status" value="1"/>
</dbReference>
<organism evidence="5 6">
    <name type="scientific">Cymbomonas tetramitiformis</name>
    <dbReference type="NCBI Taxonomy" id="36881"/>
    <lineage>
        <taxon>Eukaryota</taxon>
        <taxon>Viridiplantae</taxon>
        <taxon>Chlorophyta</taxon>
        <taxon>Pyramimonadophyceae</taxon>
        <taxon>Pyramimonadales</taxon>
        <taxon>Pyramimonadaceae</taxon>
        <taxon>Cymbomonas</taxon>
    </lineage>
</organism>
<dbReference type="GO" id="GO:0016491">
    <property type="term" value="F:oxidoreductase activity"/>
    <property type="evidence" value="ECO:0007669"/>
    <property type="project" value="UniProtKB-KW"/>
</dbReference>
<keyword evidence="2" id="KW-0560">Oxidoreductase</keyword>
<evidence type="ECO:0000313" key="6">
    <source>
        <dbReference type="Proteomes" id="UP001190700"/>
    </source>
</evidence>
<dbReference type="InterPro" id="IPR002347">
    <property type="entry name" value="SDR_fam"/>
</dbReference>
<evidence type="ECO:0000256" key="4">
    <source>
        <dbReference type="SAM" id="SignalP"/>
    </source>
</evidence>
<reference evidence="5 6" key="1">
    <citation type="journal article" date="2015" name="Genome Biol. Evol.">
        <title>Comparative Genomics of a Bacterivorous Green Alga Reveals Evolutionary Causalities and Consequences of Phago-Mixotrophic Mode of Nutrition.</title>
        <authorList>
            <person name="Burns J.A."/>
            <person name="Paasch A."/>
            <person name="Narechania A."/>
            <person name="Kim E."/>
        </authorList>
    </citation>
    <scope>NUCLEOTIDE SEQUENCE [LARGE SCALE GENOMIC DNA]</scope>
    <source>
        <strain evidence="5 6">PLY_AMNH</strain>
    </source>
</reference>
<evidence type="ECO:0008006" key="7">
    <source>
        <dbReference type="Google" id="ProtNLM"/>
    </source>
</evidence>
<evidence type="ECO:0000256" key="3">
    <source>
        <dbReference type="SAM" id="MobiDB-lite"/>
    </source>
</evidence>
<feature type="compositionally biased region" description="Polar residues" evidence="3">
    <location>
        <begin position="222"/>
        <end position="234"/>
    </location>
</feature>
<dbReference type="PANTHER" id="PTHR24320">
    <property type="entry name" value="RETINOL DEHYDROGENASE"/>
    <property type="match status" value="1"/>
</dbReference>
<feature type="chain" id="PRO_5041989906" description="Protochlorophyllide reductase" evidence="4">
    <location>
        <begin position="24"/>
        <end position="234"/>
    </location>
</feature>
<dbReference type="PRINTS" id="PR00081">
    <property type="entry name" value="GDHRDH"/>
</dbReference>